<dbReference type="GO" id="GO:0046677">
    <property type="term" value="P:response to antibiotic"/>
    <property type="evidence" value="ECO:0007669"/>
    <property type="project" value="UniProtKB-KW"/>
</dbReference>
<keyword evidence="11" id="KW-0645">Protease</keyword>
<dbReference type="UniPathway" id="UPA00219"/>
<comment type="pathway">
    <text evidence="27">Glycan biosynthesis.</text>
</comment>
<comment type="similarity">
    <text evidence="5">In the N-terminal section; belongs to the glycosyltransferase 51 family.</text>
</comment>
<evidence type="ECO:0000256" key="29">
    <source>
        <dbReference type="SAM" id="Phobius"/>
    </source>
</evidence>
<keyword evidence="9" id="KW-0997">Cell inner membrane</keyword>
<protein>
    <recommendedName>
        <fullName evidence="7">Penicillin-binding protein 1A</fullName>
        <ecNumber evidence="25">2.4.99.28</ecNumber>
        <ecNumber evidence="6">3.4.16.4</ecNumber>
    </recommendedName>
</protein>
<dbReference type="GO" id="GO:0008955">
    <property type="term" value="F:peptidoglycan glycosyltransferase activity"/>
    <property type="evidence" value="ECO:0007669"/>
    <property type="project" value="UniProtKB-EC"/>
</dbReference>
<dbReference type="SUPFAM" id="SSF56601">
    <property type="entry name" value="beta-lactamase/transpeptidase-like"/>
    <property type="match status" value="1"/>
</dbReference>
<feature type="transmembrane region" description="Helical" evidence="29">
    <location>
        <begin position="7"/>
        <end position="29"/>
    </location>
</feature>
<evidence type="ECO:0000259" key="31">
    <source>
        <dbReference type="Pfam" id="PF00912"/>
    </source>
</evidence>
<dbReference type="GO" id="GO:0030288">
    <property type="term" value="C:outer membrane-bounded periplasmic space"/>
    <property type="evidence" value="ECO:0007669"/>
    <property type="project" value="TreeGrafter"/>
</dbReference>
<evidence type="ECO:0000256" key="17">
    <source>
        <dbReference type="ARBA" id="ARBA00022968"/>
    </source>
</evidence>
<evidence type="ECO:0000256" key="23">
    <source>
        <dbReference type="ARBA" id="ARBA00023316"/>
    </source>
</evidence>
<evidence type="ECO:0000256" key="22">
    <source>
        <dbReference type="ARBA" id="ARBA00023268"/>
    </source>
</evidence>
<sequence>MSWVKKLLIVCLVGFFAGILTIVAMYFYVRNDLPDVATLKEVKLQTPMQVYTADGQLISQFGEKRRIPLKLDEMPPLLIQAFLAIEDTRFYEHPGIDIIGIMRAVTVVASSGDFSQGASTITQQLARNFFLSREKKIMRKIKEVFLAFRIEQLLSKDEILELYLNKIELGHRSFGVGAAAQVYFGKTVDELTLDEIAIIAGLPKAPSTLNPIRSPANAKNRRDIVLTRMRAINVISEQDYRTALAAPITSKLHGAQITASAPYIAEMVRQQMVERYGEETAYSEGYRVYTTIHSQHQHAAKQALQQNLYNYDERHGYRGAVAKLWKSELAEQTGTPEDTYPEQEQQPVFTEEGRPEHAEIINYLTKQQGIEDLFPAVVLTVYNNSADVLLASDQIVTLEWDGLKWARAFITDERQAVAPKSAAATLAPGMHILVRQQDEQWRLSQVPAASSALVAINPENGAIQALVGGYSFSQSQFNRVTQAKRQVGSNIKPFIYSAALEQDYTLASIMNDAPIHQWDDNAGIAWRPRNSPPVYDGPIRIREALAKSKNVVSVRLLRGVGIDESIRHLQRFGFAANDLPRNETLSLGSASLTPLELVTGYAVFANGGFLVTPFIVDRVLNEQDEVIYQHLPEIACTECQTTAASDDELAAAEPEQAGDSEQQLYELFNTMQQTESAPADDPGVESEPEPATPILAEQVISSQNAFLIADALTSSVWGGGDWAKGTGWNGTAWRVQRLKRRDISAKTGTTNDSKDTWFSGFTTATAVTTWVGFDDANRSLGRAQWHANMGQDQSAGTESGARTALPAWLDYMTKVLPDYEQQPMQAPTGLASVRIDLASGLLSRSTDHTSSFEYFKIGTEPTQYSQNSVQQIHFDNDKKAEPDESELF</sequence>
<evidence type="ECO:0000256" key="7">
    <source>
        <dbReference type="ARBA" id="ARBA00018638"/>
    </source>
</evidence>
<evidence type="ECO:0000256" key="26">
    <source>
        <dbReference type="ARBA" id="ARBA00049902"/>
    </source>
</evidence>
<feature type="compositionally biased region" description="Polar residues" evidence="28">
    <location>
        <begin position="332"/>
        <end position="348"/>
    </location>
</feature>
<evidence type="ECO:0000259" key="30">
    <source>
        <dbReference type="Pfam" id="PF00905"/>
    </source>
</evidence>
<evidence type="ECO:0000256" key="25">
    <source>
        <dbReference type="ARBA" id="ARBA00044770"/>
    </source>
</evidence>
<dbReference type="Pfam" id="PF00905">
    <property type="entry name" value="Transpeptidase"/>
    <property type="match status" value="1"/>
</dbReference>
<dbReference type="InterPro" id="IPR031376">
    <property type="entry name" value="PCB_OB"/>
</dbReference>
<keyword evidence="19 29" id="KW-1133">Transmembrane helix</keyword>
<comment type="catalytic activity">
    <reaction evidence="26">
        <text>[GlcNAc-(1-&gt;4)-Mur2Ac(oyl-L-Ala-gamma-D-Glu-L-Lys-D-Ala-D-Ala)](n)-di-trans,octa-cis-undecaprenyl diphosphate + beta-D-GlcNAc-(1-&gt;4)-Mur2Ac(oyl-L-Ala-gamma-D-Glu-L-Lys-D-Ala-D-Ala)-di-trans,octa-cis-undecaprenyl diphosphate = [GlcNAc-(1-&gt;4)-Mur2Ac(oyl-L-Ala-gamma-D-Glu-L-Lys-D-Ala-D-Ala)](n+1)-di-trans,octa-cis-undecaprenyl diphosphate + di-trans,octa-cis-undecaprenyl diphosphate + H(+)</text>
        <dbReference type="Rhea" id="RHEA:23708"/>
        <dbReference type="Rhea" id="RHEA-COMP:9602"/>
        <dbReference type="Rhea" id="RHEA-COMP:9603"/>
        <dbReference type="ChEBI" id="CHEBI:15378"/>
        <dbReference type="ChEBI" id="CHEBI:58405"/>
        <dbReference type="ChEBI" id="CHEBI:60033"/>
        <dbReference type="ChEBI" id="CHEBI:78435"/>
        <dbReference type="EC" id="2.4.99.28"/>
    </reaction>
</comment>
<evidence type="ECO:0000256" key="4">
    <source>
        <dbReference type="ARBA" id="ARBA00007090"/>
    </source>
</evidence>
<keyword evidence="21" id="KW-0046">Antibiotic resistance</keyword>
<dbReference type="GO" id="GO:0071555">
    <property type="term" value="P:cell wall organization"/>
    <property type="evidence" value="ECO:0007669"/>
    <property type="project" value="UniProtKB-KW"/>
</dbReference>
<feature type="region of interest" description="Disordered" evidence="28">
    <location>
        <begin position="332"/>
        <end position="352"/>
    </location>
</feature>
<dbReference type="Pfam" id="PF17092">
    <property type="entry name" value="PCB_OB"/>
    <property type="match status" value="1"/>
</dbReference>
<evidence type="ECO:0000256" key="28">
    <source>
        <dbReference type="SAM" id="MobiDB-lite"/>
    </source>
</evidence>
<dbReference type="InterPro" id="IPR036950">
    <property type="entry name" value="PBP_transglycosylase"/>
</dbReference>
<dbReference type="FunFam" id="1.10.3810.10:FF:000003">
    <property type="entry name" value="Penicillin-binding protein 1a"/>
    <property type="match status" value="1"/>
</dbReference>
<evidence type="ECO:0000256" key="21">
    <source>
        <dbReference type="ARBA" id="ARBA00023251"/>
    </source>
</evidence>
<dbReference type="PANTHER" id="PTHR32282:SF27">
    <property type="entry name" value="PENICILLIN-BINDING PROTEIN 1A"/>
    <property type="match status" value="1"/>
</dbReference>
<dbReference type="Proteomes" id="UP000219353">
    <property type="component" value="Unassembled WGS sequence"/>
</dbReference>
<keyword evidence="18" id="KW-0573">Peptidoglycan synthesis</keyword>
<organism evidence="33 34">
    <name type="scientific">Arsukibacterium tuosuense</name>
    <dbReference type="NCBI Taxonomy" id="1323745"/>
    <lineage>
        <taxon>Bacteria</taxon>
        <taxon>Pseudomonadati</taxon>
        <taxon>Pseudomonadota</taxon>
        <taxon>Gammaproteobacteria</taxon>
        <taxon>Chromatiales</taxon>
        <taxon>Chromatiaceae</taxon>
        <taxon>Arsukibacterium</taxon>
    </lineage>
</organism>
<reference evidence="34" key="1">
    <citation type="submission" date="2017-09" db="EMBL/GenBank/DDBJ databases">
        <authorList>
            <person name="Varghese N."/>
            <person name="Submissions S."/>
        </authorList>
    </citation>
    <scope>NUCLEOTIDE SEQUENCE [LARGE SCALE GENOMIC DNA]</scope>
    <source>
        <strain evidence="34">CGMCC 1.12461</strain>
    </source>
</reference>
<evidence type="ECO:0000256" key="5">
    <source>
        <dbReference type="ARBA" id="ARBA00007739"/>
    </source>
</evidence>
<dbReference type="GO" id="GO:0005886">
    <property type="term" value="C:plasma membrane"/>
    <property type="evidence" value="ECO:0007669"/>
    <property type="project" value="UniProtKB-SubCell"/>
</dbReference>
<dbReference type="AlphaFoldDB" id="A0A285JBT3"/>
<evidence type="ECO:0000256" key="15">
    <source>
        <dbReference type="ARBA" id="ARBA00022801"/>
    </source>
</evidence>
<keyword evidence="23" id="KW-0961">Cell wall biogenesis/degradation</keyword>
<comment type="function">
    <text evidence="1">Cell wall formation. Synthesis of cross-linked peptidoglycan from the lipid intermediates. The enzyme has a penicillin-insensitive transglycosylase N-terminal domain (formation of linear glycan strands) and a penicillin-sensitive transpeptidase C-terminal domain (cross-linking of the peptide subunits).</text>
</comment>
<dbReference type="InterPro" id="IPR023346">
    <property type="entry name" value="Lysozyme-like_dom_sf"/>
</dbReference>
<dbReference type="InterPro" id="IPR050396">
    <property type="entry name" value="Glycosyltr_51/Transpeptidase"/>
</dbReference>
<evidence type="ECO:0000256" key="1">
    <source>
        <dbReference type="ARBA" id="ARBA00002624"/>
    </source>
</evidence>
<dbReference type="GO" id="GO:0008658">
    <property type="term" value="F:penicillin binding"/>
    <property type="evidence" value="ECO:0007669"/>
    <property type="project" value="InterPro"/>
</dbReference>
<dbReference type="SUPFAM" id="SSF53955">
    <property type="entry name" value="Lysozyme-like"/>
    <property type="match status" value="1"/>
</dbReference>
<dbReference type="NCBIfam" id="TIGR02074">
    <property type="entry name" value="PBP_1a_fam"/>
    <property type="match status" value="1"/>
</dbReference>
<evidence type="ECO:0000256" key="8">
    <source>
        <dbReference type="ARBA" id="ARBA00022475"/>
    </source>
</evidence>
<feature type="domain" description="Penicillin-binding protein OB-like" evidence="32">
    <location>
        <begin position="317"/>
        <end position="448"/>
    </location>
</feature>
<dbReference type="RefSeq" id="WP_097112484.1">
    <property type="nucleotide sequence ID" value="NZ_OBEB01000007.1"/>
</dbReference>
<keyword evidence="22" id="KW-0511">Multifunctional enzyme</keyword>
<keyword evidence="17" id="KW-0735">Signal-anchor</keyword>
<evidence type="ECO:0000256" key="16">
    <source>
        <dbReference type="ARBA" id="ARBA00022960"/>
    </source>
</evidence>
<keyword evidence="12" id="KW-0328">Glycosyltransferase</keyword>
<keyword evidence="16" id="KW-0133">Cell shape</keyword>
<evidence type="ECO:0000256" key="6">
    <source>
        <dbReference type="ARBA" id="ARBA00012448"/>
    </source>
</evidence>
<accession>A0A285JBT3</accession>
<dbReference type="PANTHER" id="PTHR32282">
    <property type="entry name" value="BINDING PROTEIN TRANSPEPTIDASE, PUTATIVE-RELATED"/>
    <property type="match status" value="1"/>
</dbReference>
<evidence type="ECO:0000256" key="13">
    <source>
        <dbReference type="ARBA" id="ARBA00022679"/>
    </source>
</evidence>
<dbReference type="GO" id="GO:0009252">
    <property type="term" value="P:peptidoglycan biosynthetic process"/>
    <property type="evidence" value="ECO:0007669"/>
    <property type="project" value="UniProtKB-UniPathway"/>
</dbReference>
<dbReference type="EMBL" id="OBEB01000007">
    <property type="protein sequence ID" value="SNY57702.1"/>
    <property type="molecule type" value="Genomic_DNA"/>
</dbReference>
<comment type="subcellular location">
    <subcellularLocation>
        <location evidence="2">Cell inner membrane</location>
        <topology evidence="2">Single-pass type II membrane protein</topology>
    </subcellularLocation>
</comment>
<evidence type="ECO:0000256" key="27">
    <source>
        <dbReference type="ARBA" id="ARBA00060592"/>
    </source>
</evidence>
<dbReference type="InterPro" id="IPR001264">
    <property type="entry name" value="Glyco_trans_51"/>
</dbReference>
<evidence type="ECO:0000256" key="14">
    <source>
        <dbReference type="ARBA" id="ARBA00022692"/>
    </source>
</evidence>
<evidence type="ECO:0000256" key="2">
    <source>
        <dbReference type="ARBA" id="ARBA00004249"/>
    </source>
</evidence>
<proteinExistence type="inferred from homology"/>
<evidence type="ECO:0000256" key="20">
    <source>
        <dbReference type="ARBA" id="ARBA00023136"/>
    </source>
</evidence>
<evidence type="ECO:0000256" key="19">
    <source>
        <dbReference type="ARBA" id="ARBA00022989"/>
    </source>
</evidence>
<dbReference type="GO" id="GO:0008360">
    <property type="term" value="P:regulation of cell shape"/>
    <property type="evidence" value="ECO:0007669"/>
    <property type="project" value="UniProtKB-KW"/>
</dbReference>
<gene>
    <name evidence="33" type="ORF">SAMN06297280_3294</name>
</gene>
<evidence type="ECO:0000313" key="34">
    <source>
        <dbReference type="Proteomes" id="UP000219353"/>
    </source>
</evidence>
<dbReference type="InterPro" id="IPR001460">
    <property type="entry name" value="PCN-bd_Tpept"/>
</dbReference>
<dbReference type="InterPro" id="IPR012338">
    <property type="entry name" value="Beta-lactam/transpept-like"/>
</dbReference>
<feature type="domain" description="Glycosyl transferase family 51" evidence="31">
    <location>
        <begin position="54"/>
        <end position="229"/>
    </location>
</feature>
<dbReference type="EC" id="3.4.16.4" evidence="6"/>
<comment type="pathway">
    <text evidence="3">Cell wall biogenesis; peptidoglycan biosynthesis.</text>
</comment>
<dbReference type="Pfam" id="PF00912">
    <property type="entry name" value="Transgly"/>
    <property type="match status" value="1"/>
</dbReference>
<dbReference type="OrthoDB" id="9766909at2"/>
<evidence type="ECO:0000259" key="32">
    <source>
        <dbReference type="Pfam" id="PF17092"/>
    </source>
</evidence>
<evidence type="ECO:0000256" key="24">
    <source>
        <dbReference type="ARBA" id="ARBA00034000"/>
    </source>
</evidence>
<keyword evidence="34" id="KW-1185">Reference proteome</keyword>
<name>A0A285JBT3_9GAMM</name>
<dbReference type="GO" id="GO:0006508">
    <property type="term" value="P:proteolysis"/>
    <property type="evidence" value="ECO:0007669"/>
    <property type="project" value="UniProtKB-KW"/>
</dbReference>
<comment type="similarity">
    <text evidence="4">In the C-terminal section; belongs to the transpeptidase family.</text>
</comment>
<dbReference type="EC" id="2.4.99.28" evidence="25"/>
<comment type="catalytic activity">
    <reaction evidence="24">
        <text>Preferential cleavage: (Ac)2-L-Lys-D-Ala-|-D-Ala. Also transpeptidation of peptidyl-alanyl moieties that are N-acyl substituents of D-alanine.</text>
        <dbReference type="EC" id="3.4.16.4"/>
    </reaction>
</comment>
<keyword evidence="20 29" id="KW-0472">Membrane</keyword>
<evidence type="ECO:0000256" key="9">
    <source>
        <dbReference type="ARBA" id="ARBA00022519"/>
    </source>
</evidence>
<keyword evidence="14 29" id="KW-0812">Transmembrane</keyword>
<evidence type="ECO:0000256" key="10">
    <source>
        <dbReference type="ARBA" id="ARBA00022645"/>
    </source>
</evidence>
<evidence type="ECO:0000256" key="12">
    <source>
        <dbReference type="ARBA" id="ARBA00022676"/>
    </source>
</evidence>
<evidence type="ECO:0000256" key="3">
    <source>
        <dbReference type="ARBA" id="ARBA00004752"/>
    </source>
</evidence>
<evidence type="ECO:0000313" key="33">
    <source>
        <dbReference type="EMBL" id="SNY57702.1"/>
    </source>
</evidence>
<dbReference type="Gene3D" id="1.10.3810.10">
    <property type="entry name" value="Biosynthetic peptidoglycan transglycosylase-like"/>
    <property type="match status" value="1"/>
</dbReference>
<evidence type="ECO:0000256" key="18">
    <source>
        <dbReference type="ARBA" id="ARBA00022984"/>
    </source>
</evidence>
<keyword evidence="15" id="KW-0378">Hydrolase</keyword>
<keyword evidence="13" id="KW-0808">Transferase</keyword>
<feature type="domain" description="Penicillin-binding protein transpeptidase" evidence="30">
    <location>
        <begin position="453"/>
        <end position="765"/>
    </location>
</feature>
<keyword evidence="8" id="KW-1003">Cell membrane</keyword>
<keyword evidence="10" id="KW-0121">Carboxypeptidase</keyword>
<dbReference type="GO" id="GO:0009002">
    <property type="term" value="F:serine-type D-Ala-D-Ala carboxypeptidase activity"/>
    <property type="evidence" value="ECO:0007669"/>
    <property type="project" value="UniProtKB-EC"/>
</dbReference>
<evidence type="ECO:0000256" key="11">
    <source>
        <dbReference type="ARBA" id="ARBA00022670"/>
    </source>
</evidence>
<dbReference type="Gene3D" id="3.40.710.10">
    <property type="entry name" value="DD-peptidase/beta-lactamase superfamily"/>
    <property type="match status" value="2"/>
</dbReference>